<dbReference type="PANTHER" id="PTHR33889:SF1">
    <property type="entry name" value="OS03G0834800 PROTEIN"/>
    <property type="match status" value="1"/>
</dbReference>
<evidence type="ECO:0000259" key="1">
    <source>
        <dbReference type="Pfam" id="PF24964"/>
    </source>
</evidence>
<dbReference type="PANTHER" id="PTHR33889">
    <property type="entry name" value="OS04G0681850 PROTEIN"/>
    <property type="match status" value="1"/>
</dbReference>
<name>A0A8T0RVG3_PANVG</name>
<dbReference type="EMBL" id="CM029046">
    <property type="protein sequence ID" value="KAG2589480.1"/>
    <property type="molecule type" value="Genomic_DNA"/>
</dbReference>
<feature type="domain" description="DUF7769" evidence="1">
    <location>
        <begin position="76"/>
        <end position="129"/>
    </location>
</feature>
<evidence type="ECO:0000313" key="2">
    <source>
        <dbReference type="EMBL" id="KAG2589480.1"/>
    </source>
</evidence>
<accession>A0A8T0RVG3</accession>
<comment type="caution">
    <text evidence="2">The sequence shown here is derived from an EMBL/GenBank/DDBJ whole genome shotgun (WGS) entry which is preliminary data.</text>
</comment>
<dbReference type="Proteomes" id="UP000823388">
    <property type="component" value="Chromosome 5N"/>
</dbReference>
<dbReference type="InterPro" id="IPR056671">
    <property type="entry name" value="DUF7769"/>
</dbReference>
<dbReference type="Pfam" id="PF24964">
    <property type="entry name" value="DUF7769"/>
    <property type="match status" value="1"/>
</dbReference>
<keyword evidence="3" id="KW-1185">Reference proteome</keyword>
<proteinExistence type="predicted"/>
<reference evidence="2" key="1">
    <citation type="submission" date="2020-05" db="EMBL/GenBank/DDBJ databases">
        <title>WGS assembly of Panicum virgatum.</title>
        <authorList>
            <person name="Lovell J.T."/>
            <person name="Jenkins J."/>
            <person name="Shu S."/>
            <person name="Juenger T.E."/>
            <person name="Schmutz J."/>
        </authorList>
    </citation>
    <scope>NUCLEOTIDE SEQUENCE</scope>
    <source>
        <strain evidence="2">AP13</strain>
    </source>
</reference>
<evidence type="ECO:0000313" key="3">
    <source>
        <dbReference type="Proteomes" id="UP000823388"/>
    </source>
</evidence>
<gene>
    <name evidence="2" type="ORF">PVAP13_5NG362500</name>
</gene>
<dbReference type="AlphaFoldDB" id="A0A8T0RVG3"/>
<organism evidence="2 3">
    <name type="scientific">Panicum virgatum</name>
    <name type="common">Blackwell switchgrass</name>
    <dbReference type="NCBI Taxonomy" id="38727"/>
    <lineage>
        <taxon>Eukaryota</taxon>
        <taxon>Viridiplantae</taxon>
        <taxon>Streptophyta</taxon>
        <taxon>Embryophyta</taxon>
        <taxon>Tracheophyta</taxon>
        <taxon>Spermatophyta</taxon>
        <taxon>Magnoliopsida</taxon>
        <taxon>Liliopsida</taxon>
        <taxon>Poales</taxon>
        <taxon>Poaceae</taxon>
        <taxon>PACMAD clade</taxon>
        <taxon>Panicoideae</taxon>
        <taxon>Panicodae</taxon>
        <taxon>Paniceae</taxon>
        <taxon>Panicinae</taxon>
        <taxon>Panicum</taxon>
        <taxon>Panicum sect. Hiantes</taxon>
    </lineage>
</organism>
<protein>
    <recommendedName>
        <fullName evidence="1">DUF7769 domain-containing protein</fullName>
    </recommendedName>
</protein>
<sequence length="159" mass="18366">MADFDHHAQQLDEEHEHPMADFDLNEPIEDDNIPSNGFDLNLPLDEHGDVSFDFVQNLADDGVKAPVEVHQRRKEMPEELRKQVYQVLLGRSKNGKLGKKDIQIVGDQFDLHVRSVQRIWKRGKIQLANSVLVVVSSLKKGRVVRKKFMLIWKLCVTFL</sequence>